<accession>A0AAE0YEK7</accession>
<organism evidence="1 2">
    <name type="scientific">Elysia crispata</name>
    <name type="common">lettuce slug</name>
    <dbReference type="NCBI Taxonomy" id="231223"/>
    <lineage>
        <taxon>Eukaryota</taxon>
        <taxon>Metazoa</taxon>
        <taxon>Spiralia</taxon>
        <taxon>Lophotrochozoa</taxon>
        <taxon>Mollusca</taxon>
        <taxon>Gastropoda</taxon>
        <taxon>Heterobranchia</taxon>
        <taxon>Euthyneura</taxon>
        <taxon>Panpulmonata</taxon>
        <taxon>Sacoglossa</taxon>
        <taxon>Placobranchoidea</taxon>
        <taxon>Plakobranchidae</taxon>
        <taxon>Elysia</taxon>
    </lineage>
</organism>
<reference evidence="1" key="1">
    <citation type="journal article" date="2023" name="G3 (Bethesda)">
        <title>A reference genome for the long-term kleptoplast-retaining sea slug Elysia crispata morphotype clarki.</title>
        <authorList>
            <person name="Eastman K.E."/>
            <person name="Pendleton A.L."/>
            <person name="Shaikh M.A."/>
            <person name="Suttiyut T."/>
            <person name="Ogas R."/>
            <person name="Tomko P."/>
            <person name="Gavelis G."/>
            <person name="Widhalm J.R."/>
            <person name="Wisecaver J.H."/>
        </authorList>
    </citation>
    <scope>NUCLEOTIDE SEQUENCE</scope>
    <source>
        <strain evidence="1">ECLA1</strain>
    </source>
</reference>
<gene>
    <name evidence="1" type="ORF">RRG08_005397</name>
</gene>
<evidence type="ECO:0000313" key="2">
    <source>
        <dbReference type="Proteomes" id="UP001283361"/>
    </source>
</evidence>
<protein>
    <submittedName>
        <fullName evidence="1">Uncharacterized protein</fullName>
    </submittedName>
</protein>
<keyword evidence="2" id="KW-1185">Reference proteome</keyword>
<dbReference type="Gene3D" id="2.60.120.260">
    <property type="entry name" value="Galactose-binding domain-like"/>
    <property type="match status" value="1"/>
</dbReference>
<dbReference type="EMBL" id="JAWDGP010006326">
    <property type="protein sequence ID" value="KAK3742964.1"/>
    <property type="molecule type" value="Genomic_DNA"/>
</dbReference>
<dbReference type="AlphaFoldDB" id="A0AAE0YEK7"/>
<sequence>QTPCTTDGWFGPDCQYQCHCAGSAPCDKHDGSCSSGCHQDWFGPACQYASMAFKSYDRYLNDLTWLTDRNDTTCNERKLWTVYISPVTSIPISWVRVVLQDKAKTNEIHFGYELNGSRKAMTCDTKERTAMVDKRTYDIICNIQNAVTTFYLYGEGVKSLCSLYISAGRNMALKQETMQSTTFELWNSSHAVDGKLDIKDNKSSQLAMCTQTKKNSGIGWWRLTFSKPVNVSMFRICNIRNPTHNNTGDRLSELQLKVTELQFLQNMSEYVEQIIETFKKPKIVAL</sequence>
<dbReference type="Proteomes" id="UP001283361">
    <property type="component" value="Unassembled WGS sequence"/>
</dbReference>
<name>A0AAE0YEK7_9GAST</name>
<evidence type="ECO:0000313" key="1">
    <source>
        <dbReference type="EMBL" id="KAK3742964.1"/>
    </source>
</evidence>
<feature type="non-terminal residue" evidence="1">
    <location>
        <position position="1"/>
    </location>
</feature>
<comment type="caution">
    <text evidence="1">The sequence shown here is derived from an EMBL/GenBank/DDBJ whole genome shotgun (WGS) entry which is preliminary data.</text>
</comment>
<proteinExistence type="predicted"/>
<dbReference type="Gene3D" id="2.170.300.10">
    <property type="entry name" value="Tie2 ligand-binding domain superfamily"/>
    <property type="match status" value="1"/>
</dbReference>